<dbReference type="AlphaFoldDB" id="J4GS72"/>
<gene>
    <name evidence="2" type="ORF">FIBRA_06108</name>
</gene>
<sequence length="92" mass="10055">MENERGRGPSVEWERERRERRGDEIGWRGLVDEPAARALEELGPGYVGATNRTLTLDEREGGQGEHALGEERVVISDGGRLEAAPGACVGKK</sequence>
<accession>J4GS72</accession>
<evidence type="ECO:0000313" key="2">
    <source>
        <dbReference type="EMBL" id="CCM03955.1"/>
    </source>
</evidence>
<dbReference type="GeneID" id="24098866"/>
<keyword evidence="3" id="KW-1185">Reference proteome</keyword>
<reference evidence="2 3" key="1">
    <citation type="journal article" date="2012" name="Appl. Environ. Microbiol.">
        <title>Short-read sequencing for genomic analysis of the brown rot fungus Fibroporia radiculosa.</title>
        <authorList>
            <person name="Tang J.D."/>
            <person name="Perkins A.D."/>
            <person name="Sonstegard T.S."/>
            <person name="Schroeder S.G."/>
            <person name="Burgess S.C."/>
            <person name="Diehl S.V."/>
        </authorList>
    </citation>
    <scope>NUCLEOTIDE SEQUENCE [LARGE SCALE GENOMIC DNA]</scope>
    <source>
        <strain evidence="2 3">TFFH 294</strain>
    </source>
</reference>
<protein>
    <submittedName>
        <fullName evidence="2">Uncharacterized protein</fullName>
    </submittedName>
</protein>
<name>J4GS72_9APHY</name>
<dbReference type="InParanoid" id="J4GS72"/>
<proteinExistence type="predicted"/>
<dbReference type="Proteomes" id="UP000006352">
    <property type="component" value="Unassembled WGS sequence"/>
</dbReference>
<evidence type="ECO:0000313" key="3">
    <source>
        <dbReference type="Proteomes" id="UP000006352"/>
    </source>
</evidence>
<dbReference type="EMBL" id="HE797136">
    <property type="protein sequence ID" value="CCM03955.1"/>
    <property type="molecule type" value="Genomic_DNA"/>
</dbReference>
<dbReference type="HOGENOM" id="CLU_2413289_0_0_1"/>
<feature type="region of interest" description="Disordered" evidence="1">
    <location>
        <begin position="1"/>
        <end position="27"/>
    </location>
</feature>
<organism evidence="2 3">
    <name type="scientific">Fibroporia radiculosa</name>
    <dbReference type="NCBI Taxonomy" id="599839"/>
    <lineage>
        <taxon>Eukaryota</taxon>
        <taxon>Fungi</taxon>
        <taxon>Dikarya</taxon>
        <taxon>Basidiomycota</taxon>
        <taxon>Agaricomycotina</taxon>
        <taxon>Agaricomycetes</taxon>
        <taxon>Polyporales</taxon>
        <taxon>Fibroporiaceae</taxon>
        <taxon>Fibroporia</taxon>
    </lineage>
</organism>
<evidence type="ECO:0000256" key="1">
    <source>
        <dbReference type="SAM" id="MobiDB-lite"/>
    </source>
</evidence>
<dbReference type="RefSeq" id="XP_012183238.1">
    <property type="nucleotide sequence ID" value="XM_012327848.1"/>
</dbReference>